<comment type="caution">
    <text evidence="2">The sequence shown here is derived from an EMBL/GenBank/DDBJ whole genome shotgun (WGS) entry which is preliminary data.</text>
</comment>
<dbReference type="EMBL" id="CACRXK020012052">
    <property type="protein sequence ID" value="CAB4022594.1"/>
    <property type="molecule type" value="Genomic_DNA"/>
</dbReference>
<feature type="region of interest" description="Disordered" evidence="1">
    <location>
        <begin position="257"/>
        <end position="301"/>
    </location>
</feature>
<dbReference type="GO" id="GO:0004180">
    <property type="term" value="F:carboxypeptidase activity"/>
    <property type="evidence" value="ECO:0007669"/>
    <property type="project" value="UniProtKB-KW"/>
</dbReference>
<keyword evidence="2" id="KW-0121">Carboxypeptidase</keyword>
<organism evidence="2 3">
    <name type="scientific">Paramuricea clavata</name>
    <name type="common">Red gorgonian</name>
    <name type="synonym">Violescent sea-whip</name>
    <dbReference type="NCBI Taxonomy" id="317549"/>
    <lineage>
        <taxon>Eukaryota</taxon>
        <taxon>Metazoa</taxon>
        <taxon>Cnidaria</taxon>
        <taxon>Anthozoa</taxon>
        <taxon>Octocorallia</taxon>
        <taxon>Malacalcyonacea</taxon>
        <taxon>Plexauridae</taxon>
        <taxon>Paramuricea</taxon>
    </lineage>
</organism>
<name>A0A7D9L366_PARCT</name>
<dbReference type="AlphaFoldDB" id="A0A7D9L366"/>
<proteinExistence type="predicted"/>
<keyword evidence="3" id="KW-1185">Reference proteome</keyword>
<dbReference type="OrthoDB" id="6016712at2759"/>
<dbReference type="PANTHER" id="PTHR46609">
    <property type="entry name" value="EXONUCLEASE, PHAGE-TYPE/RECB, C-TERMINAL DOMAIN-CONTAINING PROTEIN"/>
    <property type="match status" value="1"/>
</dbReference>
<dbReference type="PANTHER" id="PTHR46609:SF8">
    <property type="entry name" value="YQAJ VIRAL RECOMBINASE DOMAIN-CONTAINING PROTEIN"/>
    <property type="match status" value="1"/>
</dbReference>
<sequence>NPREWGLVHEDSARDSYYRVESKKHYKFSLLSKGLQICKDKPMTGASVDNTQIGGTVFKRDRVLKKTAPYYYHAQVQMFVTGLSFCDFVVWTKKEIFVASILYDKEFMTSLCKKVESFWYGQVFPAMVDELTNNDSAPNKAAVHVNISKDEPVTLPKSATKELWSVTVMNINIYETCIRKLEPRQIINDNIINILLKWERRYCSLEVSRPQVDRRTDIQHELSHHQLHVTTDINEDILNSTPATADVEQTVNTLPEVNKASTEEPLSDSQILQRPSPSQQLQPLRRSQRERKPPDRLVYCM</sequence>
<dbReference type="InterPro" id="IPR011604">
    <property type="entry name" value="PDDEXK-like_dom_sf"/>
</dbReference>
<accession>A0A7D9L366</accession>
<keyword evidence="2" id="KW-0378">Hydrolase</keyword>
<protein>
    <submittedName>
        <fullName evidence="2">Carboxypeptidase D</fullName>
    </submittedName>
</protein>
<evidence type="ECO:0000256" key="1">
    <source>
        <dbReference type="SAM" id="MobiDB-lite"/>
    </source>
</evidence>
<dbReference type="Proteomes" id="UP001152795">
    <property type="component" value="Unassembled WGS sequence"/>
</dbReference>
<gene>
    <name evidence="2" type="ORF">PACLA_8A017324</name>
</gene>
<dbReference type="CDD" id="cd22343">
    <property type="entry name" value="PDDEXK_lambda_exonuclease-like"/>
    <property type="match status" value="1"/>
</dbReference>
<reference evidence="2" key="1">
    <citation type="submission" date="2020-04" db="EMBL/GenBank/DDBJ databases">
        <authorList>
            <person name="Alioto T."/>
            <person name="Alioto T."/>
            <person name="Gomez Garrido J."/>
        </authorList>
    </citation>
    <scope>NUCLEOTIDE SEQUENCE</scope>
    <source>
        <strain evidence="2">A484AB</strain>
    </source>
</reference>
<evidence type="ECO:0000313" key="2">
    <source>
        <dbReference type="EMBL" id="CAB4022594.1"/>
    </source>
</evidence>
<feature type="compositionally biased region" description="Low complexity" evidence="1">
    <location>
        <begin position="269"/>
        <end position="285"/>
    </location>
</feature>
<feature type="non-terminal residue" evidence="2">
    <location>
        <position position="301"/>
    </location>
</feature>
<dbReference type="InterPro" id="IPR051703">
    <property type="entry name" value="NF-kappa-B_Signaling_Reg"/>
</dbReference>
<dbReference type="GO" id="GO:0006281">
    <property type="term" value="P:DNA repair"/>
    <property type="evidence" value="ECO:0007669"/>
    <property type="project" value="UniProtKB-ARBA"/>
</dbReference>
<dbReference type="InterPro" id="IPR011335">
    <property type="entry name" value="Restrct_endonuc-II-like"/>
</dbReference>
<keyword evidence="2" id="KW-0645">Protease</keyword>
<evidence type="ECO:0000313" key="3">
    <source>
        <dbReference type="Proteomes" id="UP001152795"/>
    </source>
</evidence>
<dbReference type="SUPFAM" id="SSF52980">
    <property type="entry name" value="Restriction endonuclease-like"/>
    <property type="match status" value="1"/>
</dbReference>
<dbReference type="Gene3D" id="3.90.320.10">
    <property type="match status" value="1"/>
</dbReference>